<evidence type="ECO:0000313" key="2">
    <source>
        <dbReference type="EMBL" id="MBN6104284.1"/>
    </source>
</evidence>
<dbReference type="Proteomes" id="UP000695802">
    <property type="component" value="Unassembled WGS sequence"/>
</dbReference>
<sequence>MNETPDPKTQALYDLTRQWLGRELSDAERAQLRAFALATQSAPQATSETPNPAASSRAAEIERTRQRIDAARRSVDNAMSDGDQAVHDAVAAAAAAQDMARPKGHAGLDSEGRPSVGQQADLLAETIRREVQDQFDRHFVTGPGSLRKST</sequence>
<feature type="compositionally biased region" description="Polar residues" evidence="1">
    <location>
        <begin position="38"/>
        <end position="54"/>
    </location>
</feature>
<evidence type="ECO:0000313" key="3">
    <source>
        <dbReference type="Proteomes" id="UP000695802"/>
    </source>
</evidence>
<dbReference type="EMBL" id="JAFIWB010000027">
    <property type="protein sequence ID" value="MBN6104284.1"/>
    <property type="molecule type" value="Genomic_DNA"/>
</dbReference>
<comment type="caution">
    <text evidence="2">The sequence shown here is derived from an EMBL/GenBank/DDBJ whole genome shotgun (WGS) entry which is preliminary data.</text>
</comment>
<name>A0ABS3B6P3_9XANT</name>
<feature type="region of interest" description="Disordered" evidence="1">
    <location>
        <begin position="93"/>
        <end position="117"/>
    </location>
</feature>
<gene>
    <name evidence="2" type="ORF">JR064_19150</name>
</gene>
<reference evidence="2 3" key="1">
    <citation type="submission" date="2021-02" db="EMBL/GenBank/DDBJ databases">
        <title>Taxonomically Unique Crown Gall-Associated Xanthomonas Stains Have Deficiency in Virulence Repertories.</title>
        <authorList>
            <person name="Mafakheri H."/>
            <person name="Taghavi S.M."/>
            <person name="Dimkic I."/>
            <person name="Nemanja K."/>
            <person name="Osdaghi E."/>
        </authorList>
    </citation>
    <scope>NUCLEOTIDE SEQUENCE [LARGE SCALE GENOMIC DNA]</scope>
    <source>
        <strain evidence="2 3">FX4</strain>
    </source>
</reference>
<accession>A0ABS3B6P3</accession>
<feature type="region of interest" description="Disordered" evidence="1">
    <location>
        <begin position="38"/>
        <end position="61"/>
    </location>
</feature>
<evidence type="ECO:0000256" key="1">
    <source>
        <dbReference type="SAM" id="MobiDB-lite"/>
    </source>
</evidence>
<dbReference type="RefSeq" id="WP_206230763.1">
    <property type="nucleotide sequence ID" value="NZ_JAFIWB010000027.1"/>
</dbReference>
<protein>
    <submittedName>
        <fullName evidence="2">Uncharacterized protein</fullName>
    </submittedName>
</protein>
<keyword evidence="3" id="KW-1185">Reference proteome</keyword>
<organism evidence="2 3">
    <name type="scientific">Xanthomonas bonasiae</name>
    <dbReference type="NCBI Taxonomy" id="2810351"/>
    <lineage>
        <taxon>Bacteria</taxon>
        <taxon>Pseudomonadati</taxon>
        <taxon>Pseudomonadota</taxon>
        <taxon>Gammaproteobacteria</taxon>
        <taxon>Lysobacterales</taxon>
        <taxon>Lysobacteraceae</taxon>
        <taxon>Xanthomonas</taxon>
    </lineage>
</organism>
<proteinExistence type="predicted"/>